<comment type="caution">
    <text evidence="1">The sequence shown here is derived from an EMBL/GenBank/DDBJ whole genome shotgun (WGS) entry which is preliminary data.</text>
</comment>
<dbReference type="Proteomes" id="UP001207468">
    <property type="component" value="Unassembled WGS sequence"/>
</dbReference>
<reference evidence="1" key="1">
    <citation type="submission" date="2021-03" db="EMBL/GenBank/DDBJ databases">
        <title>Evolutionary priming and transition to the ectomycorrhizal habit in an iconic lineage of mushroom-forming fungi: is preadaptation a requirement?</title>
        <authorList>
            <consortium name="DOE Joint Genome Institute"/>
            <person name="Looney B.P."/>
            <person name="Miyauchi S."/>
            <person name="Morin E."/>
            <person name="Drula E."/>
            <person name="Courty P.E."/>
            <person name="Chicoki N."/>
            <person name="Fauchery L."/>
            <person name="Kohler A."/>
            <person name="Kuo A."/>
            <person name="LaButti K."/>
            <person name="Pangilinan J."/>
            <person name="Lipzen A."/>
            <person name="Riley R."/>
            <person name="Andreopoulos W."/>
            <person name="He G."/>
            <person name="Johnson J."/>
            <person name="Barry K.W."/>
            <person name="Grigoriev I.V."/>
            <person name="Nagy L."/>
            <person name="Hibbett D."/>
            <person name="Henrissat B."/>
            <person name="Matheny P.B."/>
            <person name="Labbe J."/>
            <person name="Martin A.F."/>
        </authorList>
    </citation>
    <scope>NUCLEOTIDE SEQUENCE</scope>
    <source>
        <strain evidence="1">BPL698</strain>
    </source>
</reference>
<accession>A0ACC0UDX3</accession>
<sequence length="646" mass="72838">MRVRARRPVTHKNVIYNCRVIVHNRKILLIRPKMWLANDGNYRELRYFTPWTKGRQWEDHYLPRIVQAVTGQVKVPFGDCVVSTVDTCIGVELCEELFTPASPHILMGLDGVEIFTNSSGSHHELRKLNTRVELIKEGHPQARSRPLLTQLGGVYLYANQQGCDGDRLYYDGCAMIALNGRIIAQGSQFSLTDVEVVSATIDIEDVRAHRAKSSRSMQAAGAERYHRIEAPIALSSGKFDAIEELNRPAVPPNEVRYHAPEEEIALGPACWLWDYLRRSRTQGYFLPLSGGIDSCATAVIVYSMCRLAVDAARQGNKQVIADARRIAGEAEDSDYVPTDARELCGRIMHTCYMGTENSSAETRARAKGLAEAIGSYHTDLNMDTVVTALRTLFQVVTGVRPRFRAHGGSEAENLALQNIQARLRMVIAYFFAQMLPWVRGRIGGLLVLGSANVDESLRGYLTKYDCSSADVNPIGGISKTDLKRFIAWAEESFQLPILSRFLAAVPTAELEPFTETYAQADEADMGMTYDELSEFGRLRKVEKCGPYSTFTKLVHAWGSRLSPREIAEKVKLFYFEHARNRHKMTTLTPSYHAEGYSPDDNRFDLRPFLYPSRFPWQFRKIDEVAAVLPDRSNVGQPEQQQKTKRE</sequence>
<gene>
    <name evidence="1" type="ORF">F5148DRAFT_1185013</name>
</gene>
<keyword evidence="2" id="KW-1185">Reference proteome</keyword>
<name>A0ACC0UDX3_9AGAM</name>
<evidence type="ECO:0000313" key="2">
    <source>
        <dbReference type="Proteomes" id="UP001207468"/>
    </source>
</evidence>
<dbReference type="EMBL" id="JAGFNK010000056">
    <property type="protein sequence ID" value="KAI9509770.1"/>
    <property type="molecule type" value="Genomic_DNA"/>
</dbReference>
<evidence type="ECO:0000313" key="1">
    <source>
        <dbReference type="EMBL" id="KAI9509770.1"/>
    </source>
</evidence>
<proteinExistence type="predicted"/>
<organism evidence="1 2">
    <name type="scientific">Russula earlei</name>
    <dbReference type="NCBI Taxonomy" id="71964"/>
    <lineage>
        <taxon>Eukaryota</taxon>
        <taxon>Fungi</taxon>
        <taxon>Dikarya</taxon>
        <taxon>Basidiomycota</taxon>
        <taxon>Agaricomycotina</taxon>
        <taxon>Agaricomycetes</taxon>
        <taxon>Russulales</taxon>
        <taxon>Russulaceae</taxon>
        <taxon>Russula</taxon>
    </lineage>
</organism>
<protein>
    <submittedName>
        <fullName evidence="1">NAD+ synthase</fullName>
    </submittedName>
</protein>